<keyword evidence="1" id="KW-0233">DNA recombination</keyword>
<dbReference type="EMBL" id="JACOQL010000001">
    <property type="protein sequence ID" value="MBC9245166.1"/>
    <property type="molecule type" value="Genomic_DNA"/>
</dbReference>
<organism evidence="3 4">
    <name type="scientific">Paracoccus amoyensis</name>
    <dbReference type="NCBI Taxonomy" id="2760093"/>
    <lineage>
        <taxon>Bacteria</taxon>
        <taxon>Pseudomonadati</taxon>
        <taxon>Pseudomonadota</taxon>
        <taxon>Alphaproteobacteria</taxon>
        <taxon>Rhodobacterales</taxon>
        <taxon>Paracoccaceae</taxon>
        <taxon>Paracoccus</taxon>
    </lineage>
</organism>
<keyword evidence="4" id="KW-1185">Reference proteome</keyword>
<comment type="caution">
    <text evidence="3">The sequence shown here is derived from an EMBL/GenBank/DDBJ whole genome shotgun (WGS) entry which is preliminary data.</text>
</comment>
<dbReference type="Proteomes" id="UP000608594">
    <property type="component" value="Unassembled WGS sequence"/>
</dbReference>
<feature type="domain" description="Tyr recombinase" evidence="2">
    <location>
        <begin position="8"/>
        <end position="176"/>
    </location>
</feature>
<dbReference type="GO" id="GO:0006310">
    <property type="term" value="P:DNA recombination"/>
    <property type="evidence" value="ECO:0007669"/>
    <property type="project" value="UniProtKB-KW"/>
</dbReference>
<dbReference type="InterPro" id="IPR013762">
    <property type="entry name" value="Integrase-like_cat_sf"/>
</dbReference>
<dbReference type="Pfam" id="PF00589">
    <property type="entry name" value="Phage_integrase"/>
    <property type="match status" value="1"/>
</dbReference>
<accession>A0A926G8D2</accession>
<evidence type="ECO:0000313" key="3">
    <source>
        <dbReference type="EMBL" id="MBC9245166.1"/>
    </source>
</evidence>
<name>A0A926G8D2_9RHOB</name>
<gene>
    <name evidence="3" type="ORF">H4P12_00195</name>
</gene>
<dbReference type="InterPro" id="IPR002104">
    <property type="entry name" value="Integrase_catalytic"/>
</dbReference>
<dbReference type="GO" id="GO:0015074">
    <property type="term" value="P:DNA integration"/>
    <property type="evidence" value="ECO:0007669"/>
    <property type="project" value="InterPro"/>
</dbReference>
<proteinExistence type="predicted"/>
<dbReference type="SUPFAM" id="SSF56349">
    <property type="entry name" value="DNA breaking-rejoining enzymes"/>
    <property type="match status" value="1"/>
</dbReference>
<protein>
    <submittedName>
        <fullName evidence="3">Tyrosine-type recombinase/integrase</fullName>
    </submittedName>
</protein>
<dbReference type="Gene3D" id="1.10.443.10">
    <property type="entry name" value="Intergrase catalytic core"/>
    <property type="match status" value="1"/>
</dbReference>
<dbReference type="GO" id="GO:0003677">
    <property type="term" value="F:DNA binding"/>
    <property type="evidence" value="ECO:0007669"/>
    <property type="project" value="InterPro"/>
</dbReference>
<dbReference type="AlphaFoldDB" id="A0A926G8D2"/>
<dbReference type="PROSITE" id="PS51898">
    <property type="entry name" value="TYR_RECOMBINASE"/>
    <property type="match status" value="1"/>
</dbReference>
<reference evidence="3" key="1">
    <citation type="submission" date="2020-08" db="EMBL/GenBank/DDBJ databases">
        <title>Paracoccus amoyensis sp. nov., isolated from the surface seawater at coast of Xiamen, Fujian.</title>
        <authorList>
            <person name="Lyu L."/>
        </authorList>
    </citation>
    <scope>NUCLEOTIDE SEQUENCE</scope>
    <source>
        <strain evidence="3">11-3</strain>
    </source>
</reference>
<dbReference type="InterPro" id="IPR011010">
    <property type="entry name" value="DNA_brk_join_enz"/>
</dbReference>
<evidence type="ECO:0000259" key="2">
    <source>
        <dbReference type="PROSITE" id="PS51898"/>
    </source>
</evidence>
<sequence length="199" mass="21992">MTRKENDTGYHTWTEEEISRFLDTFGAGTKPRLAMLLVLSTGAARQDVIRLGWQNVKNGRISYRRGKTGQAADLPILPELWAELDRLPRNVMLFLHHGAGHAYKPESFANWFKDQCTAAGLPHCSTHGLRKAGATRLAEHGATEFEIMAFLAHKTPHEAATYTKAAGRARLADGGMSKLPSFTKLQGNSDVQDTETMGK</sequence>
<evidence type="ECO:0000256" key="1">
    <source>
        <dbReference type="ARBA" id="ARBA00023172"/>
    </source>
</evidence>
<evidence type="ECO:0000313" key="4">
    <source>
        <dbReference type="Proteomes" id="UP000608594"/>
    </source>
</evidence>